<proteinExistence type="predicted"/>
<comment type="caution">
    <text evidence="3">The sequence shown here is derived from an EMBL/GenBank/DDBJ whole genome shotgun (WGS) entry which is preliminary data.</text>
</comment>
<dbReference type="EMBL" id="CAJOBJ010185352">
    <property type="protein sequence ID" value="CAF4933679.1"/>
    <property type="molecule type" value="Genomic_DNA"/>
</dbReference>
<protein>
    <submittedName>
        <fullName evidence="3">Uncharacterized protein</fullName>
    </submittedName>
</protein>
<evidence type="ECO:0000313" key="6">
    <source>
        <dbReference type="EMBL" id="CAF4973317.1"/>
    </source>
</evidence>
<evidence type="ECO:0000313" key="1">
    <source>
        <dbReference type="EMBL" id="CAF4424474.1"/>
    </source>
</evidence>
<dbReference type="Proteomes" id="UP000676336">
    <property type="component" value="Unassembled WGS sequence"/>
</dbReference>
<evidence type="ECO:0000313" key="2">
    <source>
        <dbReference type="EMBL" id="CAF4508464.1"/>
    </source>
</evidence>
<feature type="non-terminal residue" evidence="3">
    <location>
        <position position="1"/>
    </location>
</feature>
<evidence type="ECO:0000313" key="5">
    <source>
        <dbReference type="EMBL" id="CAF4933679.1"/>
    </source>
</evidence>
<dbReference type="EMBL" id="CAJOBJ010161110">
    <property type="protein sequence ID" value="CAF4846458.1"/>
    <property type="molecule type" value="Genomic_DNA"/>
</dbReference>
<dbReference type="EMBL" id="CAJOBH010060918">
    <property type="protein sequence ID" value="CAF4424474.1"/>
    <property type="molecule type" value="Genomic_DNA"/>
</dbReference>
<gene>
    <name evidence="1" type="ORF">BYL167_LOCUS32602</name>
    <name evidence="2" type="ORF">BYL167_LOCUS36351</name>
    <name evidence="4" type="ORF">GIL414_LOCUS49183</name>
    <name evidence="5" type="ORF">GIL414_LOCUS53441</name>
    <name evidence="3" type="ORF">SMN809_LOCUS35808</name>
    <name evidence="6" type="ORF">SMN809_LOCUS55299</name>
</gene>
<evidence type="ECO:0000313" key="3">
    <source>
        <dbReference type="EMBL" id="CAF4520766.1"/>
    </source>
</evidence>
<dbReference type="EMBL" id="CAJOBH010079082">
    <property type="protein sequence ID" value="CAF4508464.1"/>
    <property type="molecule type" value="Genomic_DNA"/>
</dbReference>
<dbReference type="Proteomes" id="UP000681967">
    <property type="component" value="Unassembled WGS sequence"/>
</dbReference>
<dbReference type="EMBL" id="CAJOBI010086381">
    <property type="protein sequence ID" value="CAF4520766.1"/>
    <property type="molecule type" value="Genomic_DNA"/>
</dbReference>
<reference evidence="3" key="1">
    <citation type="submission" date="2021-02" db="EMBL/GenBank/DDBJ databases">
        <authorList>
            <person name="Nowell W R."/>
        </authorList>
    </citation>
    <scope>NUCLEOTIDE SEQUENCE</scope>
</reference>
<evidence type="ECO:0000313" key="4">
    <source>
        <dbReference type="EMBL" id="CAF4846458.1"/>
    </source>
</evidence>
<dbReference type="AlphaFoldDB" id="A0A8S2XYE9"/>
<dbReference type="EMBL" id="CAJOBI010194958">
    <property type="protein sequence ID" value="CAF4973317.1"/>
    <property type="molecule type" value="Genomic_DNA"/>
</dbReference>
<name>A0A8S2XYE9_9BILA</name>
<accession>A0A8S2XYE9</accession>
<evidence type="ECO:0000313" key="7">
    <source>
        <dbReference type="Proteomes" id="UP000676336"/>
    </source>
</evidence>
<dbReference type="Proteomes" id="UP000681720">
    <property type="component" value="Unassembled WGS sequence"/>
</dbReference>
<organism evidence="3 7">
    <name type="scientific">Rotaria magnacalcarata</name>
    <dbReference type="NCBI Taxonomy" id="392030"/>
    <lineage>
        <taxon>Eukaryota</taxon>
        <taxon>Metazoa</taxon>
        <taxon>Spiralia</taxon>
        <taxon>Gnathifera</taxon>
        <taxon>Rotifera</taxon>
        <taxon>Eurotatoria</taxon>
        <taxon>Bdelloidea</taxon>
        <taxon>Philodinida</taxon>
        <taxon>Philodinidae</taxon>
        <taxon>Rotaria</taxon>
    </lineage>
</organism>
<sequence>SSSKTQTGTIAAFPPCHTPDSILFNDDAQTINHDEDYDMERGQQYYLDPIFRDPNVVGHE</sequence>